<accession>A0ABZ1E0I7</accession>
<evidence type="ECO:0000256" key="5">
    <source>
        <dbReference type="ARBA" id="ARBA00022842"/>
    </source>
</evidence>
<dbReference type="EC" id="3.6.-.-" evidence="8"/>
<dbReference type="GO" id="GO:0016787">
    <property type="term" value="F:hydrolase activity"/>
    <property type="evidence" value="ECO:0007669"/>
    <property type="project" value="UniProtKB-KW"/>
</dbReference>
<evidence type="ECO:0000256" key="2">
    <source>
        <dbReference type="ARBA" id="ARBA00001946"/>
    </source>
</evidence>
<dbReference type="PANTHER" id="PTHR12318:SF0">
    <property type="entry name" value="ACYL-COENZYME A DIPHOSPHATASE NUDT19"/>
    <property type="match status" value="1"/>
</dbReference>
<dbReference type="SUPFAM" id="SSF55811">
    <property type="entry name" value="Nudix"/>
    <property type="match status" value="1"/>
</dbReference>
<name>A0ABZ1E0I7_9RHOB</name>
<reference evidence="8 9" key="1">
    <citation type="submission" date="2023-09" db="EMBL/GenBank/DDBJ databases">
        <title>Thioclava shenzhenensis sp. nov., a multidrug resistant bacteria-antagonizing species isolated from coastal seawater.</title>
        <authorList>
            <person name="Long M."/>
        </authorList>
    </citation>
    <scope>NUCLEOTIDE SEQUENCE [LARGE SCALE GENOMIC DNA]</scope>
    <source>
        <strain evidence="8 9">FTW29</strain>
    </source>
</reference>
<dbReference type="InterPro" id="IPR015797">
    <property type="entry name" value="NUDIX_hydrolase-like_dom_sf"/>
</dbReference>
<dbReference type="InterPro" id="IPR000086">
    <property type="entry name" value="NUDIX_hydrolase_dom"/>
</dbReference>
<evidence type="ECO:0000256" key="3">
    <source>
        <dbReference type="ARBA" id="ARBA00022723"/>
    </source>
</evidence>
<keyword evidence="5" id="KW-0460">Magnesium</keyword>
<dbReference type="RefSeq" id="WP_339107751.1">
    <property type="nucleotide sequence ID" value="NZ_CP135443.1"/>
</dbReference>
<gene>
    <name evidence="8" type="ORF">RPE78_01455</name>
</gene>
<comment type="cofactor">
    <cofactor evidence="2">
        <name>Mg(2+)</name>
        <dbReference type="ChEBI" id="CHEBI:18420"/>
    </cofactor>
</comment>
<evidence type="ECO:0000256" key="1">
    <source>
        <dbReference type="ARBA" id="ARBA00001936"/>
    </source>
</evidence>
<evidence type="ECO:0000313" key="8">
    <source>
        <dbReference type="EMBL" id="WRY33986.1"/>
    </source>
</evidence>
<feature type="domain" description="Nudix hydrolase" evidence="7">
    <location>
        <begin position="12"/>
        <end position="175"/>
    </location>
</feature>
<dbReference type="InterPro" id="IPR039121">
    <property type="entry name" value="NUDT19"/>
</dbReference>
<evidence type="ECO:0000313" key="9">
    <source>
        <dbReference type="Proteomes" id="UP001623290"/>
    </source>
</evidence>
<keyword evidence="3" id="KW-0479">Metal-binding</keyword>
<proteinExistence type="predicted"/>
<protein>
    <submittedName>
        <fullName evidence="8">NUDIX hydrolase</fullName>
        <ecNumber evidence="8">3.6.-.-</ecNumber>
    </submittedName>
</protein>
<evidence type="ECO:0000259" key="7">
    <source>
        <dbReference type="PROSITE" id="PS51462"/>
    </source>
</evidence>
<dbReference type="Gene3D" id="3.90.79.10">
    <property type="entry name" value="Nucleoside Triphosphate Pyrophosphohydrolase"/>
    <property type="match status" value="2"/>
</dbReference>
<dbReference type="CDD" id="cd18870">
    <property type="entry name" value="NUDIX_AcylCoAdiphos_Nudt19"/>
    <property type="match status" value="1"/>
</dbReference>
<comment type="cofactor">
    <cofactor evidence="1">
        <name>Mn(2+)</name>
        <dbReference type="ChEBI" id="CHEBI:29035"/>
    </cofactor>
</comment>
<dbReference type="EMBL" id="CP135443">
    <property type="protein sequence ID" value="WRY33986.1"/>
    <property type="molecule type" value="Genomic_DNA"/>
</dbReference>
<sequence length="207" mass="22652">MSAPLPPQTPPPIRDACSLILWRQTTQGPAVLMGQRGAKAQFMPNKFVFPGGGLDPQDTSSPQNSGLSPRCHRRLGALADALISCGLRELQEETGLTLRQGAGLHFIFRAITPRQRPRRFDARFLMADARDLANPDAPLPNDGELRHLTWVPLHEARALDLPFVTELVLAEAGALLAAAHRLQDMAPAEGVPFFDNRGPRPVFSRIC</sequence>
<dbReference type="PROSITE" id="PS51462">
    <property type="entry name" value="NUDIX"/>
    <property type="match status" value="1"/>
</dbReference>
<dbReference type="PANTHER" id="PTHR12318">
    <property type="entry name" value="TESTOSTERONE-REGULATED PROTEIN RP2"/>
    <property type="match status" value="1"/>
</dbReference>
<dbReference type="Proteomes" id="UP001623290">
    <property type="component" value="Chromosome"/>
</dbReference>
<evidence type="ECO:0000256" key="4">
    <source>
        <dbReference type="ARBA" id="ARBA00022801"/>
    </source>
</evidence>
<evidence type="ECO:0000256" key="6">
    <source>
        <dbReference type="ARBA" id="ARBA00023211"/>
    </source>
</evidence>
<organism evidence="8 9">
    <name type="scientific">Thioclava litoralis</name>
    <dbReference type="NCBI Taxonomy" id="3076557"/>
    <lineage>
        <taxon>Bacteria</taxon>
        <taxon>Pseudomonadati</taxon>
        <taxon>Pseudomonadota</taxon>
        <taxon>Alphaproteobacteria</taxon>
        <taxon>Rhodobacterales</taxon>
        <taxon>Paracoccaceae</taxon>
        <taxon>Thioclava</taxon>
    </lineage>
</organism>
<keyword evidence="9" id="KW-1185">Reference proteome</keyword>
<keyword evidence="6" id="KW-0464">Manganese</keyword>
<keyword evidence="4 8" id="KW-0378">Hydrolase</keyword>
<dbReference type="Pfam" id="PF00293">
    <property type="entry name" value="NUDIX"/>
    <property type="match status" value="1"/>
</dbReference>